<dbReference type="EMBL" id="LBXO01000032">
    <property type="protein sequence ID" value="KKR32498.1"/>
    <property type="molecule type" value="Genomic_DNA"/>
</dbReference>
<evidence type="ECO:0000313" key="1">
    <source>
        <dbReference type="EMBL" id="KKR32498.1"/>
    </source>
</evidence>
<proteinExistence type="predicted"/>
<evidence type="ECO:0000313" key="2">
    <source>
        <dbReference type="Proteomes" id="UP000034137"/>
    </source>
</evidence>
<organism evidence="1 2">
    <name type="scientific">Candidatus Falkowbacteria bacterium GW2011_GWF2_39_8</name>
    <dbReference type="NCBI Taxonomy" id="1618642"/>
    <lineage>
        <taxon>Bacteria</taxon>
        <taxon>Candidatus Falkowiibacteriota</taxon>
    </lineage>
</organism>
<name>A0A0G0PX54_9BACT</name>
<accession>A0A0G0PX54</accession>
<gene>
    <name evidence="1" type="ORF">UT64_C0032G0012</name>
</gene>
<sequence length="86" mass="10167">MKTTGDILFVSFFILLNMVKLSHDLAIGYNRFIFFKCRRLRCRQVFVVKKVPLFHYLCILRGCLEHSQLCDFDLRALHAKLEMAVD</sequence>
<comment type="caution">
    <text evidence="1">The sequence shown here is derived from an EMBL/GenBank/DDBJ whole genome shotgun (WGS) entry which is preliminary data.</text>
</comment>
<reference evidence="1 2" key="1">
    <citation type="journal article" date="2015" name="Nature">
        <title>rRNA introns, odd ribosomes, and small enigmatic genomes across a large radiation of phyla.</title>
        <authorList>
            <person name="Brown C.T."/>
            <person name="Hug L.A."/>
            <person name="Thomas B.C."/>
            <person name="Sharon I."/>
            <person name="Castelle C.J."/>
            <person name="Singh A."/>
            <person name="Wilkins M.J."/>
            <person name="Williams K.H."/>
            <person name="Banfield J.F."/>
        </authorList>
    </citation>
    <scope>NUCLEOTIDE SEQUENCE [LARGE SCALE GENOMIC DNA]</scope>
</reference>
<dbReference type="AlphaFoldDB" id="A0A0G0PX54"/>
<protein>
    <submittedName>
        <fullName evidence="1">Uncharacterized protein</fullName>
    </submittedName>
</protein>
<dbReference type="Proteomes" id="UP000034137">
    <property type="component" value="Unassembled WGS sequence"/>
</dbReference>